<organism evidence="2 3">
    <name type="scientific">Romanomermis culicivorax</name>
    <name type="common">Nematode worm</name>
    <dbReference type="NCBI Taxonomy" id="13658"/>
    <lineage>
        <taxon>Eukaryota</taxon>
        <taxon>Metazoa</taxon>
        <taxon>Ecdysozoa</taxon>
        <taxon>Nematoda</taxon>
        <taxon>Enoplea</taxon>
        <taxon>Dorylaimia</taxon>
        <taxon>Mermithida</taxon>
        <taxon>Mermithoidea</taxon>
        <taxon>Mermithidae</taxon>
        <taxon>Romanomermis</taxon>
    </lineage>
</organism>
<evidence type="ECO:0000313" key="2">
    <source>
        <dbReference type="Proteomes" id="UP000887565"/>
    </source>
</evidence>
<evidence type="ECO:0000256" key="1">
    <source>
        <dbReference type="SAM" id="MobiDB-lite"/>
    </source>
</evidence>
<reference evidence="3" key="1">
    <citation type="submission" date="2022-11" db="UniProtKB">
        <authorList>
            <consortium name="WormBaseParasite"/>
        </authorList>
    </citation>
    <scope>IDENTIFICATION</scope>
</reference>
<keyword evidence="2" id="KW-1185">Reference proteome</keyword>
<dbReference type="Proteomes" id="UP000887565">
    <property type="component" value="Unplaced"/>
</dbReference>
<proteinExistence type="predicted"/>
<name>A0A915KJB4_ROMCU</name>
<dbReference type="AlphaFoldDB" id="A0A915KJB4"/>
<protein>
    <submittedName>
        <fullName evidence="3">Uncharacterized protein</fullName>
    </submittedName>
</protein>
<dbReference type="WBParaSite" id="nRc.2.0.1.t37959-RA">
    <property type="protein sequence ID" value="nRc.2.0.1.t37959-RA"/>
    <property type="gene ID" value="nRc.2.0.1.g37959"/>
</dbReference>
<feature type="region of interest" description="Disordered" evidence="1">
    <location>
        <begin position="1"/>
        <end position="29"/>
    </location>
</feature>
<sequence length="114" mass="12468">MAPQRGQQKPTAGESEPSSDQGLWASTNSGDYTNVRYNGYYVPMYPAPPQPETSTNGFALNIGVKPYRPSFDFGGLLKGILDGTAGIIKASEFKKKMNLYERMLKTNTLLNGVD</sequence>
<accession>A0A915KJB4</accession>
<evidence type="ECO:0000313" key="3">
    <source>
        <dbReference type="WBParaSite" id="nRc.2.0.1.t37959-RA"/>
    </source>
</evidence>